<feature type="domain" description="Thioredoxin" evidence="3">
    <location>
        <begin position="1"/>
        <end position="109"/>
    </location>
</feature>
<sequence>MPITTIHSQSEFHALIQRHRFVIIFATATWCSPCQSIKPFFEKHANASNYDPEKLAFAQFDTDEIPALHNEVGVRAIPAFFLMENEERVDNISGANPRALKELVDTCISELNPSSSDDF</sequence>
<comment type="caution">
    <text evidence="4">The sequence shown here is derived from an EMBL/GenBank/DDBJ whole genome shotgun (WGS) entry which is preliminary data.</text>
</comment>
<accession>A0A8H5K2F8</accession>
<proteinExistence type="inferred from homology"/>
<dbReference type="Pfam" id="PF00085">
    <property type="entry name" value="Thioredoxin"/>
    <property type="match status" value="1"/>
</dbReference>
<evidence type="ECO:0000256" key="1">
    <source>
        <dbReference type="ARBA" id="ARBA00008987"/>
    </source>
</evidence>
<dbReference type="PANTHER" id="PTHR46115">
    <property type="entry name" value="THIOREDOXIN-LIKE PROTEIN 1"/>
    <property type="match status" value="1"/>
</dbReference>
<comment type="similarity">
    <text evidence="1">Belongs to the thioredoxin family.</text>
</comment>
<dbReference type="SUPFAM" id="SSF52833">
    <property type="entry name" value="Thioredoxin-like"/>
    <property type="match status" value="1"/>
</dbReference>
<protein>
    <submittedName>
        <fullName evidence="4">Thioredoxin 1</fullName>
    </submittedName>
</protein>
<evidence type="ECO:0000256" key="2">
    <source>
        <dbReference type="ARBA" id="ARBA00023157"/>
    </source>
</evidence>
<organism evidence="4 5">
    <name type="scientific">Fusarium napiforme</name>
    <dbReference type="NCBI Taxonomy" id="42672"/>
    <lineage>
        <taxon>Eukaryota</taxon>
        <taxon>Fungi</taxon>
        <taxon>Dikarya</taxon>
        <taxon>Ascomycota</taxon>
        <taxon>Pezizomycotina</taxon>
        <taxon>Sordariomycetes</taxon>
        <taxon>Hypocreomycetidae</taxon>
        <taxon>Hypocreales</taxon>
        <taxon>Nectriaceae</taxon>
        <taxon>Fusarium</taxon>
        <taxon>Fusarium fujikuroi species complex</taxon>
    </lineage>
</organism>
<keyword evidence="2" id="KW-1015">Disulfide bond</keyword>
<dbReference type="InterPro" id="IPR036249">
    <property type="entry name" value="Thioredoxin-like_sf"/>
</dbReference>
<reference evidence="4 5" key="1">
    <citation type="submission" date="2020-05" db="EMBL/GenBank/DDBJ databases">
        <title>Identification and distribution of gene clusters putatively required for synthesis of sphingolipid metabolism inhibitors in phylogenetically diverse species of the filamentous fungus Fusarium.</title>
        <authorList>
            <person name="Kim H.-S."/>
            <person name="Busman M."/>
            <person name="Brown D.W."/>
            <person name="Divon H."/>
            <person name="Uhlig S."/>
            <person name="Proctor R.H."/>
        </authorList>
    </citation>
    <scope>NUCLEOTIDE SEQUENCE [LARGE SCALE GENOMIC DNA]</scope>
    <source>
        <strain evidence="4 5">NRRL 25196</strain>
    </source>
</reference>
<gene>
    <name evidence="4" type="ORF">FNAPI_1809</name>
</gene>
<dbReference type="EMBL" id="JAAOAO010000062">
    <property type="protein sequence ID" value="KAF5565127.1"/>
    <property type="molecule type" value="Genomic_DNA"/>
</dbReference>
<evidence type="ECO:0000313" key="5">
    <source>
        <dbReference type="Proteomes" id="UP000574317"/>
    </source>
</evidence>
<dbReference type="AlphaFoldDB" id="A0A8H5K2F8"/>
<name>A0A8H5K2F8_9HYPO</name>
<evidence type="ECO:0000259" key="3">
    <source>
        <dbReference type="PROSITE" id="PS51352"/>
    </source>
</evidence>
<dbReference type="InterPro" id="IPR013766">
    <property type="entry name" value="Thioredoxin_domain"/>
</dbReference>
<dbReference type="Gene3D" id="3.40.30.10">
    <property type="entry name" value="Glutaredoxin"/>
    <property type="match status" value="1"/>
</dbReference>
<keyword evidence="5" id="KW-1185">Reference proteome</keyword>
<evidence type="ECO:0000313" key="4">
    <source>
        <dbReference type="EMBL" id="KAF5565127.1"/>
    </source>
</evidence>
<dbReference type="CDD" id="cd02947">
    <property type="entry name" value="TRX_family"/>
    <property type="match status" value="1"/>
</dbReference>
<dbReference type="PROSITE" id="PS51352">
    <property type="entry name" value="THIOREDOXIN_2"/>
    <property type="match status" value="1"/>
</dbReference>
<dbReference type="Proteomes" id="UP000574317">
    <property type="component" value="Unassembled WGS sequence"/>
</dbReference>